<proteinExistence type="inferred from homology"/>
<dbReference type="STRING" id="406100.SAMN04488052_10952"/>
<gene>
    <name evidence="3" type="ORF">SAMN04488052_10952</name>
</gene>
<dbReference type="Gene3D" id="3.90.1010.10">
    <property type="match status" value="1"/>
</dbReference>
<accession>A0A1H8V1T2</accession>
<dbReference type="Pfam" id="PF02657">
    <property type="entry name" value="SufE"/>
    <property type="match status" value="1"/>
</dbReference>
<evidence type="ECO:0000259" key="2">
    <source>
        <dbReference type="Pfam" id="PF02657"/>
    </source>
</evidence>
<dbReference type="EMBL" id="FOEG01000009">
    <property type="protein sequence ID" value="SEP09174.1"/>
    <property type="molecule type" value="Genomic_DNA"/>
</dbReference>
<reference evidence="3 4" key="1">
    <citation type="submission" date="2016-10" db="EMBL/GenBank/DDBJ databases">
        <authorList>
            <person name="de Groot N.N."/>
        </authorList>
    </citation>
    <scope>NUCLEOTIDE SEQUENCE [LARGE SCALE GENOMIC DNA]</scope>
    <source>
        <strain evidence="3 4">CGMCC 1.6291</strain>
    </source>
</reference>
<dbReference type="Proteomes" id="UP000199657">
    <property type="component" value="Unassembled WGS sequence"/>
</dbReference>
<dbReference type="RefSeq" id="WP_171909953.1">
    <property type="nucleotide sequence ID" value="NZ_FOEG01000009.1"/>
</dbReference>
<dbReference type="PANTHER" id="PTHR43597:SF5">
    <property type="entry name" value="SUFE-LIKE PROTEIN 2, CHLOROPLASTIC"/>
    <property type="match status" value="1"/>
</dbReference>
<comment type="similarity">
    <text evidence="1">Belongs to the SufE family.</text>
</comment>
<organism evidence="3 4">
    <name type="scientific">Aquisalimonas asiatica</name>
    <dbReference type="NCBI Taxonomy" id="406100"/>
    <lineage>
        <taxon>Bacteria</taxon>
        <taxon>Pseudomonadati</taxon>
        <taxon>Pseudomonadota</taxon>
        <taxon>Gammaproteobacteria</taxon>
        <taxon>Chromatiales</taxon>
        <taxon>Ectothiorhodospiraceae</taxon>
        <taxon>Aquisalimonas</taxon>
    </lineage>
</organism>
<name>A0A1H8V1T2_9GAMM</name>
<evidence type="ECO:0000256" key="1">
    <source>
        <dbReference type="ARBA" id="ARBA00010282"/>
    </source>
</evidence>
<evidence type="ECO:0000313" key="4">
    <source>
        <dbReference type="Proteomes" id="UP000199657"/>
    </source>
</evidence>
<dbReference type="InterPro" id="IPR003808">
    <property type="entry name" value="Fe-S_metab-assoc_dom"/>
</dbReference>
<dbReference type="AlphaFoldDB" id="A0A1H8V1T2"/>
<dbReference type="PANTHER" id="PTHR43597">
    <property type="entry name" value="SULFUR ACCEPTOR PROTEIN CSDE"/>
    <property type="match status" value="1"/>
</dbReference>
<feature type="domain" description="Fe-S metabolism associated" evidence="2">
    <location>
        <begin position="19"/>
        <end position="132"/>
    </location>
</feature>
<keyword evidence="4" id="KW-1185">Reference proteome</keyword>
<sequence>MSRDSIEQRQARIVRQVLGMDNWADRYQFIMEQGERVPRLPVCWRTSANRVPDCASRVWVRGSGDAGRLGFLGASDCPMDAGLLGLVVHLFSGEAANDIIATPPRFIEEMGLPGRMSAQRIRGAYAMVHHVRHIAIRHLLGQRPVAFGSRPARVPSRLAG</sequence>
<dbReference type="SUPFAM" id="SSF82649">
    <property type="entry name" value="SufE/NifU"/>
    <property type="match status" value="1"/>
</dbReference>
<evidence type="ECO:0000313" key="3">
    <source>
        <dbReference type="EMBL" id="SEP09174.1"/>
    </source>
</evidence>
<protein>
    <submittedName>
        <fullName evidence="3">Cysteine desulfuration protein SufE</fullName>
    </submittedName>
</protein>